<feature type="transmembrane region" description="Helical" evidence="10">
    <location>
        <begin position="57"/>
        <end position="81"/>
    </location>
</feature>
<evidence type="ECO:0000256" key="4">
    <source>
        <dbReference type="ARBA" id="ARBA00022692"/>
    </source>
</evidence>
<evidence type="ECO:0000256" key="1">
    <source>
        <dbReference type="ARBA" id="ARBA00004651"/>
    </source>
</evidence>
<evidence type="ECO:0000313" key="13">
    <source>
        <dbReference type="Proteomes" id="UP001497623"/>
    </source>
</evidence>
<dbReference type="InterPro" id="IPR017452">
    <property type="entry name" value="GPCR_Rhodpsn_7TM"/>
</dbReference>
<dbReference type="Proteomes" id="UP001497623">
    <property type="component" value="Unassembled WGS sequence"/>
</dbReference>
<evidence type="ECO:0000259" key="11">
    <source>
        <dbReference type="PROSITE" id="PS50262"/>
    </source>
</evidence>
<proteinExistence type="inferred from homology"/>
<evidence type="ECO:0000313" key="12">
    <source>
        <dbReference type="EMBL" id="CAL4227204.1"/>
    </source>
</evidence>
<dbReference type="Pfam" id="PF00001">
    <property type="entry name" value="7tm_1"/>
    <property type="match status" value="1"/>
</dbReference>
<gene>
    <name evidence="12" type="ORF">MNOR_LOCUS39526</name>
</gene>
<evidence type="ECO:0000256" key="8">
    <source>
        <dbReference type="ARBA" id="ARBA00023170"/>
    </source>
</evidence>
<dbReference type="GO" id="GO:0004930">
    <property type="term" value="F:G protein-coupled receptor activity"/>
    <property type="evidence" value="ECO:0007669"/>
    <property type="project" value="UniProtKB-KW"/>
</dbReference>
<keyword evidence="5 10" id="KW-1133">Transmembrane helix</keyword>
<dbReference type="PROSITE" id="PS50262">
    <property type="entry name" value="G_PROTEIN_RECEP_F1_2"/>
    <property type="match status" value="1"/>
</dbReference>
<keyword evidence="7 10" id="KW-0472">Membrane</keyword>
<evidence type="ECO:0000256" key="9">
    <source>
        <dbReference type="ARBA" id="ARBA00023224"/>
    </source>
</evidence>
<keyword evidence="6" id="KW-0297">G-protein coupled receptor</keyword>
<feature type="non-terminal residue" evidence="12">
    <location>
        <position position="1"/>
    </location>
</feature>
<evidence type="ECO:0000256" key="6">
    <source>
        <dbReference type="ARBA" id="ARBA00023040"/>
    </source>
</evidence>
<comment type="subcellular location">
    <subcellularLocation>
        <location evidence="1">Cell membrane</location>
        <topology evidence="1">Multi-pass membrane protein</topology>
    </subcellularLocation>
</comment>
<name>A0AAV2SRB6_MEGNR</name>
<comment type="similarity">
    <text evidence="2">Belongs to the G-protein coupled receptor 1 family.</text>
</comment>
<keyword evidence="3" id="KW-1003">Cell membrane</keyword>
<keyword evidence="13" id="KW-1185">Reference proteome</keyword>
<feature type="domain" description="G-protein coupled receptors family 1 profile" evidence="11">
    <location>
        <begin position="1"/>
        <end position="127"/>
    </location>
</feature>
<keyword evidence="9" id="KW-0807">Transducer</keyword>
<accession>A0AAV2SRB6</accession>
<dbReference type="PANTHER" id="PTHR24228">
    <property type="entry name" value="B2 BRADYKININ RECEPTOR/ANGIOTENSIN II RECEPTOR"/>
    <property type="match status" value="1"/>
</dbReference>
<dbReference type="PANTHER" id="PTHR24228:SF74">
    <property type="entry name" value="G-PROTEIN COUPLED RECEPTORS FAMILY 1 PROFILE DOMAIN-CONTAINING PROTEIN"/>
    <property type="match status" value="1"/>
</dbReference>
<sequence>QYNGESLLSDRACNYLATLRYTLTNVEIQTISAIALTRCLVVYCSRARLFMSTRRFVIGYLIFIWLYSFSLKFPTFLGIFGKFKYNRKTMECDMSKEKLPRFVALVVEAVLPVFFIFTLYILIIIKV</sequence>
<evidence type="ECO:0000256" key="10">
    <source>
        <dbReference type="SAM" id="Phobius"/>
    </source>
</evidence>
<protein>
    <recommendedName>
        <fullName evidence="11">G-protein coupled receptors family 1 profile domain-containing protein</fullName>
    </recommendedName>
</protein>
<feature type="transmembrane region" description="Helical" evidence="10">
    <location>
        <begin position="102"/>
        <end position="125"/>
    </location>
</feature>
<dbReference type="GO" id="GO:0005886">
    <property type="term" value="C:plasma membrane"/>
    <property type="evidence" value="ECO:0007669"/>
    <property type="project" value="UniProtKB-SubCell"/>
</dbReference>
<dbReference type="Gene3D" id="1.20.1070.10">
    <property type="entry name" value="Rhodopsin 7-helix transmembrane proteins"/>
    <property type="match status" value="1"/>
</dbReference>
<reference evidence="12 13" key="1">
    <citation type="submission" date="2024-05" db="EMBL/GenBank/DDBJ databases">
        <authorList>
            <person name="Wallberg A."/>
        </authorList>
    </citation>
    <scope>NUCLEOTIDE SEQUENCE [LARGE SCALE GENOMIC DNA]</scope>
</reference>
<comment type="caution">
    <text evidence="12">The sequence shown here is derived from an EMBL/GenBank/DDBJ whole genome shotgun (WGS) entry which is preliminary data.</text>
</comment>
<evidence type="ECO:0000256" key="3">
    <source>
        <dbReference type="ARBA" id="ARBA00022475"/>
    </source>
</evidence>
<evidence type="ECO:0000256" key="7">
    <source>
        <dbReference type="ARBA" id="ARBA00023136"/>
    </source>
</evidence>
<dbReference type="SUPFAM" id="SSF81321">
    <property type="entry name" value="Family A G protein-coupled receptor-like"/>
    <property type="match status" value="1"/>
</dbReference>
<keyword evidence="4 10" id="KW-0812">Transmembrane</keyword>
<dbReference type="AlphaFoldDB" id="A0AAV2SRB6"/>
<keyword evidence="8" id="KW-0675">Receptor</keyword>
<dbReference type="InterPro" id="IPR000276">
    <property type="entry name" value="GPCR_Rhodpsn"/>
</dbReference>
<evidence type="ECO:0000256" key="2">
    <source>
        <dbReference type="ARBA" id="ARBA00010663"/>
    </source>
</evidence>
<feature type="non-terminal residue" evidence="12">
    <location>
        <position position="127"/>
    </location>
</feature>
<organism evidence="12 13">
    <name type="scientific">Meganyctiphanes norvegica</name>
    <name type="common">Northern krill</name>
    <name type="synonym">Thysanopoda norvegica</name>
    <dbReference type="NCBI Taxonomy" id="48144"/>
    <lineage>
        <taxon>Eukaryota</taxon>
        <taxon>Metazoa</taxon>
        <taxon>Ecdysozoa</taxon>
        <taxon>Arthropoda</taxon>
        <taxon>Crustacea</taxon>
        <taxon>Multicrustacea</taxon>
        <taxon>Malacostraca</taxon>
        <taxon>Eumalacostraca</taxon>
        <taxon>Eucarida</taxon>
        <taxon>Euphausiacea</taxon>
        <taxon>Euphausiidae</taxon>
        <taxon>Meganyctiphanes</taxon>
    </lineage>
</organism>
<evidence type="ECO:0000256" key="5">
    <source>
        <dbReference type="ARBA" id="ARBA00022989"/>
    </source>
</evidence>
<dbReference type="EMBL" id="CAXKWB010104229">
    <property type="protein sequence ID" value="CAL4227204.1"/>
    <property type="molecule type" value="Genomic_DNA"/>
</dbReference>